<sequence length="299" mass="33500">MPHGLPRKIRLAFLLQVALASLALVLAGYLVSFVIKYSLVRTVLADEAVHFWQMQKSVPDNRPPNTRNIQGYFSPAGTAAEAAPAALRHLSPGFSEVAAADALVYVDQRPEGRLYLVFPRSRAAHLTWWFGVVPAIVVLVAIYGVSWFTYRVSKRLVSPISWLARRVSHWDPRNPDVDELAPERLPAELQGETRQLAAALHALGLRVSEHVARERNFTRDASHELRTPLTVMRGQRHGLGRRRIVRAHAAQPAPHPARRPRYGGGDRCVPDPGTRSRDRPAERKLRCGRACQRRTAKRA</sequence>
<feature type="domain" description="Signal transduction histidine kinase dimerisation/phosphoacceptor" evidence="8">
    <location>
        <begin position="215"/>
        <end position="241"/>
    </location>
</feature>
<keyword evidence="5" id="KW-0418">Kinase</keyword>
<keyword evidence="10" id="KW-1185">Reference proteome</keyword>
<comment type="caution">
    <text evidence="9">The sequence shown here is derived from an EMBL/GenBank/DDBJ whole genome shotgun (WGS) entry which is preliminary data.</text>
</comment>
<dbReference type="Proteomes" id="UP000052230">
    <property type="component" value="Unassembled WGS sequence"/>
</dbReference>
<dbReference type="InterPro" id="IPR050428">
    <property type="entry name" value="TCS_sensor_his_kinase"/>
</dbReference>
<evidence type="ECO:0000256" key="5">
    <source>
        <dbReference type="ARBA" id="ARBA00022777"/>
    </source>
</evidence>
<dbReference type="SUPFAM" id="SSF47384">
    <property type="entry name" value="Homodimeric domain of signal transducing histidine kinase"/>
    <property type="match status" value="1"/>
</dbReference>
<dbReference type="GO" id="GO:0000155">
    <property type="term" value="F:phosphorelay sensor kinase activity"/>
    <property type="evidence" value="ECO:0007669"/>
    <property type="project" value="InterPro"/>
</dbReference>
<dbReference type="InterPro" id="IPR036097">
    <property type="entry name" value="HisK_dim/P_sf"/>
</dbReference>
<dbReference type="EC" id="2.7.13.3" evidence="2"/>
<evidence type="ECO:0000313" key="9">
    <source>
        <dbReference type="EMBL" id="CEG14609.1"/>
    </source>
</evidence>
<name>A0A0U5BP63_XANCI</name>
<dbReference type="CDD" id="cd00082">
    <property type="entry name" value="HisKA"/>
    <property type="match status" value="1"/>
</dbReference>
<comment type="catalytic activity">
    <reaction evidence="1">
        <text>ATP + protein L-histidine = ADP + protein N-phospho-L-histidine.</text>
        <dbReference type="EC" id="2.7.13.3"/>
    </reaction>
</comment>
<evidence type="ECO:0000256" key="7">
    <source>
        <dbReference type="SAM" id="Phobius"/>
    </source>
</evidence>
<evidence type="ECO:0000256" key="2">
    <source>
        <dbReference type="ARBA" id="ARBA00012438"/>
    </source>
</evidence>
<evidence type="ECO:0000256" key="1">
    <source>
        <dbReference type="ARBA" id="ARBA00000085"/>
    </source>
</evidence>
<feature type="region of interest" description="Disordered" evidence="6">
    <location>
        <begin position="248"/>
        <end position="299"/>
    </location>
</feature>
<proteinExistence type="predicted"/>
<keyword evidence="3" id="KW-0597">Phosphoprotein</keyword>
<evidence type="ECO:0000256" key="6">
    <source>
        <dbReference type="SAM" id="MobiDB-lite"/>
    </source>
</evidence>
<evidence type="ECO:0000256" key="3">
    <source>
        <dbReference type="ARBA" id="ARBA00022553"/>
    </source>
</evidence>
<dbReference type="Pfam" id="PF00512">
    <property type="entry name" value="HisKA"/>
    <property type="match status" value="1"/>
</dbReference>
<dbReference type="EMBL" id="CCXZ01000024">
    <property type="protein sequence ID" value="CEG14609.1"/>
    <property type="molecule type" value="Genomic_DNA"/>
</dbReference>
<protein>
    <recommendedName>
        <fullName evidence="2">histidine kinase</fullName>
        <ecNumber evidence="2">2.7.13.3</ecNumber>
    </recommendedName>
</protein>
<keyword evidence="4" id="KW-0808">Transferase</keyword>
<dbReference type="PANTHER" id="PTHR45436:SF16">
    <property type="entry name" value="HISTIDINE KINASE"/>
    <property type="match status" value="1"/>
</dbReference>
<dbReference type="GO" id="GO:0005886">
    <property type="term" value="C:plasma membrane"/>
    <property type="evidence" value="ECO:0007669"/>
    <property type="project" value="TreeGrafter"/>
</dbReference>
<reference evidence="9 10" key="1">
    <citation type="submission" date="2014-09" db="EMBL/GenBank/DDBJ databases">
        <authorList>
            <person name="Regsiter A."/>
        </authorList>
    </citation>
    <scope>NUCLEOTIDE SEQUENCE [LARGE SCALE GENOMIC DNA]</scope>
</reference>
<gene>
    <name evidence="9" type="ORF">XAC3562_120075</name>
</gene>
<dbReference type="PANTHER" id="PTHR45436">
    <property type="entry name" value="SENSOR HISTIDINE KINASE YKOH"/>
    <property type="match status" value="1"/>
</dbReference>
<organism evidence="9 10">
    <name type="scientific">Xanthomonas citri pv. citri</name>
    <dbReference type="NCBI Taxonomy" id="611301"/>
    <lineage>
        <taxon>Bacteria</taxon>
        <taxon>Pseudomonadati</taxon>
        <taxon>Pseudomonadota</taxon>
        <taxon>Gammaproteobacteria</taxon>
        <taxon>Lysobacterales</taxon>
        <taxon>Lysobacteraceae</taxon>
        <taxon>Xanthomonas</taxon>
    </lineage>
</organism>
<dbReference type="AlphaFoldDB" id="A0A0U5BP63"/>
<feature type="compositionally biased region" description="Basic and acidic residues" evidence="6">
    <location>
        <begin position="274"/>
        <end position="285"/>
    </location>
</feature>
<evidence type="ECO:0000259" key="8">
    <source>
        <dbReference type="Pfam" id="PF00512"/>
    </source>
</evidence>
<keyword evidence="7" id="KW-0812">Transmembrane</keyword>
<keyword evidence="7" id="KW-0472">Membrane</keyword>
<evidence type="ECO:0000313" key="10">
    <source>
        <dbReference type="Proteomes" id="UP000052230"/>
    </source>
</evidence>
<dbReference type="Gene3D" id="1.10.287.130">
    <property type="match status" value="1"/>
</dbReference>
<evidence type="ECO:0000256" key="4">
    <source>
        <dbReference type="ARBA" id="ARBA00022679"/>
    </source>
</evidence>
<accession>A0A0U5BP63</accession>
<dbReference type="InterPro" id="IPR003661">
    <property type="entry name" value="HisK_dim/P_dom"/>
</dbReference>
<keyword evidence="7" id="KW-1133">Transmembrane helix</keyword>
<feature type="transmembrane region" description="Helical" evidence="7">
    <location>
        <begin position="128"/>
        <end position="150"/>
    </location>
</feature>